<dbReference type="Gene3D" id="2.130.10.10">
    <property type="entry name" value="YVTN repeat-like/Quinoprotein amine dehydrogenase"/>
    <property type="match status" value="3"/>
</dbReference>
<feature type="compositionally biased region" description="Basic and acidic residues" evidence="2">
    <location>
        <begin position="461"/>
        <end position="472"/>
    </location>
</feature>
<evidence type="ECO:0000313" key="3">
    <source>
        <dbReference type="EMBL" id="EXJ85481.1"/>
    </source>
</evidence>
<reference evidence="3 4" key="1">
    <citation type="submission" date="2013-03" db="EMBL/GenBank/DDBJ databases">
        <title>The Genome Sequence of Capronia coronata CBS 617.96.</title>
        <authorList>
            <consortium name="The Broad Institute Genomics Platform"/>
            <person name="Cuomo C."/>
            <person name="de Hoog S."/>
            <person name="Gorbushina A."/>
            <person name="Walker B."/>
            <person name="Young S.K."/>
            <person name="Zeng Q."/>
            <person name="Gargeya S."/>
            <person name="Fitzgerald M."/>
            <person name="Haas B."/>
            <person name="Abouelleil A."/>
            <person name="Allen A.W."/>
            <person name="Alvarado L."/>
            <person name="Arachchi H.M."/>
            <person name="Berlin A.M."/>
            <person name="Chapman S.B."/>
            <person name="Gainer-Dewar J."/>
            <person name="Goldberg J."/>
            <person name="Griggs A."/>
            <person name="Gujja S."/>
            <person name="Hansen M."/>
            <person name="Howarth C."/>
            <person name="Imamovic A."/>
            <person name="Ireland A."/>
            <person name="Larimer J."/>
            <person name="McCowan C."/>
            <person name="Murphy C."/>
            <person name="Pearson M."/>
            <person name="Poon T.W."/>
            <person name="Priest M."/>
            <person name="Roberts A."/>
            <person name="Saif S."/>
            <person name="Shea T."/>
            <person name="Sisk P."/>
            <person name="Sykes S."/>
            <person name="Wortman J."/>
            <person name="Nusbaum C."/>
            <person name="Birren B."/>
        </authorList>
    </citation>
    <scope>NUCLEOTIDE SEQUENCE [LARGE SCALE GENOMIC DNA]</scope>
    <source>
        <strain evidence="3 4">CBS 617.96</strain>
    </source>
</reference>
<feature type="repeat" description="WD" evidence="1">
    <location>
        <begin position="251"/>
        <end position="282"/>
    </location>
</feature>
<dbReference type="InterPro" id="IPR015943">
    <property type="entry name" value="WD40/YVTN_repeat-like_dom_sf"/>
</dbReference>
<dbReference type="HOGENOM" id="CLU_031896_0_0_1"/>
<dbReference type="InterPro" id="IPR001680">
    <property type="entry name" value="WD40_rpt"/>
</dbReference>
<dbReference type="RefSeq" id="XP_007724919.1">
    <property type="nucleotide sequence ID" value="XM_007726729.1"/>
</dbReference>
<evidence type="ECO:0000256" key="2">
    <source>
        <dbReference type="SAM" id="MobiDB-lite"/>
    </source>
</evidence>
<dbReference type="SMART" id="SM00320">
    <property type="entry name" value="WD40"/>
    <property type="match status" value="3"/>
</dbReference>
<gene>
    <name evidence="3" type="ORF">A1O1_05845</name>
</gene>
<dbReference type="PANTHER" id="PTHR19879">
    <property type="entry name" value="TRANSCRIPTION INITIATION FACTOR TFIID"/>
    <property type="match status" value="1"/>
</dbReference>
<dbReference type="GeneID" id="19160718"/>
<evidence type="ECO:0000313" key="4">
    <source>
        <dbReference type="Proteomes" id="UP000019484"/>
    </source>
</evidence>
<organism evidence="3 4">
    <name type="scientific">Capronia coronata CBS 617.96</name>
    <dbReference type="NCBI Taxonomy" id="1182541"/>
    <lineage>
        <taxon>Eukaryota</taxon>
        <taxon>Fungi</taxon>
        <taxon>Dikarya</taxon>
        <taxon>Ascomycota</taxon>
        <taxon>Pezizomycotina</taxon>
        <taxon>Eurotiomycetes</taxon>
        <taxon>Chaetothyriomycetidae</taxon>
        <taxon>Chaetothyriales</taxon>
        <taxon>Herpotrichiellaceae</taxon>
        <taxon>Capronia</taxon>
    </lineage>
</organism>
<feature type="region of interest" description="Disordered" evidence="2">
    <location>
        <begin position="461"/>
        <end position="480"/>
    </location>
</feature>
<dbReference type="eggNOG" id="ENOG502SJQI">
    <property type="taxonomic scope" value="Eukaryota"/>
</dbReference>
<evidence type="ECO:0000256" key="1">
    <source>
        <dbReference type="PROSITE-ProRule" id="PRU00221"/>
    </source>
</evidence>
<dbReference type="PROSITE" id="PS50294">
    <property type="entry name" value="WD_REPEATS_REGION"/>
    <property type="match status" value="1"/>
</dbReference>
<dbReference type="PROSITE" id="PS50082">
    <property type="entry name" value="WD_REPEATS_2"/>
    <property type="match status" value="1"/>
</dbReference>
<dbReference type="SUPFAM" id="SSF50978">
    <property type="entry name" value="WD40 repeat-like"/>
    <property type="match status" value="1"/>
</dbReference>
<comment type="caution">
    <text evidence="3">The sequence shown here is derived from an EMBL/GenBank/DDBJ whole genome shotgun (WGS) entry which is preliminary data.</text>
</comment>
<sequence length="519" mass="57947">MRYSSKDFHQDYRYSLEKEFLTSSGERYPYAQDGGYRRWGDEEHKLTFDDQQPNVAVVSDDGKYLAIGVQNEIHVVETETFSVQQVLRGPDSRVDALAFQPGDSNTLVSAAMNMYAGSTPTDPTIIIWNLKDQASKVDLAEDDADSVAALSVAAAQAVGSKLTAISLDETEVTALSNVFIPLIRQALAKHSIIDCPQLHGRLVTSFQAKPFSPSGKCMLYLPGDRPRSNDKDDRWTVKIHAMADHKDVATLAGHTDSIVWTGFNADETLIGSVSWDKTVRIWTWQWSPEGGRDSTNPSTASEPLLKLKYTFETSGQNWTGGFSPDSRFFAATCGDGTIHVYNLSHGTTLFTHDSGRQWYRALDWHLDNDGSHGLLCVGGRQGGKVLLFDIETQTVIQERQLGVDRIRNMTEQHLRFMSRMLETSLVRFVDRGRKVVIFTSGDGSAEVYDLVEERKWRFAREGVDQDSTTEKPTDEEDGNSVSGIAGFRMVVWEDLRHQIMLAAVDGDAVRIWDVPLTSM</sequence>
<dbReference type="InterPro" id="IPR036322">
    <property type="entry name" value="WD40_repeat_dom_sf"/>
</dbReference>
<protein>
    <submittedName>
        <fullName evidence="3">Uncharacterized protein</fullName>
    </submittedName>
</protein>
<accession>W9Y8C4</accession>
<dbReference type="Proteomes" id="UP000019484">
    <property type="component" value="Unassembled WGS sequence"/>
</dbReference>
<keyword evidence="1" id="KW-0853">WD repeat</keyword>
<name>W9Y8C4_9EURO</name>
<dbReference type="PANTHER" id="PTHR19879:SF9">
    <property type="entry name" value="TRANSCRIPTION INITIATION FACTOR TFIID SUBUNIT 5"/>
    <property type="match status" value="1"/>
</dbReference>
<proteinExistence type="predicted"/>
<dbReference type="STRING" id="1182541.W9Y8C4"/>
<dbReference type="Pfam" id="PF00400">
    <property type="entry name" value="WD40"/>
    <property type="match status" value="2"/>
</dbReference>
<dbReference type="OrthoDB" id="1367865at2759"/>
<keyword evidence="4" id="KW-1185">Reference proteome</keyword>
<dbReference type="EMBL" id="AMWN01000005">
    <property type="protein sequence ID" value="EXJ85481.1"/>
    <property type="molecule type" value="Genomic_DNA"/>
</dbReference>
<dbReference type="AlphaFoldDB" id="W9Y8C4"/>